<proteinExistence type="predicted"/>
<geneLocation type="plasmid" evidence="2">
    <name>pNK6d DNA</name>
</geneLocation>
<organism evidence="1 2">
    <name type="scientific">Bradyrhizobium diazoefficiens</name>
    <dbReference type="NCBI Taxonomy" id="1355477"/>
    <lineage>
        <taxon>Bacteria</taxon>
        <taxon>Pseudomonadati</taxon>
        <taxon>Pseudomonadota</taxon>
        <taxon>Alphaproteobacteria</taxon>
        <taxon>Hyphomicrobiales</taxon>
        <taxon>Nitrobacteraceae</taxon>
        <taxon>Bradyrhizobium</taxon>
    </lineage>
</organism>
<keyword evidence="1" id="KW-0614">Plasmid</keyword>
<name>A0A0E4FZX8_9BRAD</name>
<reference evidence="1 2" key="1">
    <citation type="submission" date="2014-11" db="EMBL/GenBank/DDBJ databases">
        <title>Symbiosis island explosion on the genome of extra-slow-growing strains of soybean bradyrhizobia with massive insertion sequences.</title>
        <authorList>
            <person name="Iida T."/>
            <person name="Minamisawa K."/>
        </authorList>
    </citation>
    <scope>NUCLEOTIDE SEQUENCE [LARGE SCALE GENOMIC DNA]</scope>
    <source>
        <strain evidence="1 2">NK6</strain>
        <plasmid evidence="2">pNK6d DNA</plasmid>
    </source>
</reference>
<sequence length="102" mass="11418">MGAEFTRLFEEFELLAALAYLTLSTSLEDLQATLGKPGHDFAWSPIGRAAWHEQVREQILESWAMPETNAAILKAGFANKSAEYYKLAIESLGRLAGRMRWG</sequence>
<protein>
    <submittedName>
        <fullName evidence="1">Uncharacterized protein</fullName>
    </submittedName>
</protein>
<dbReference type="AlphaFoldDB" id="A0A0E4FZX8"/>
<evidence type="ECO:0000313" key="2">
    <source>
        <dbReference type="Proteomes" id="UP000063308"/>
    </source>
</evidence>
<accession>A0A0E4FZX8</accession>
<dbReference type="RefSeq" id="WP_028154658.1">
    <property type="nucleotide sequence ID" value="NZ_JAFCKD010000449.1"/>
</dbReference>
<dbReference type="Proteomes" id="UP000063308">
    <property type="component" value="Plasmid pNK6d"/>
</dbReference>
<dbReference type="EMBL" id="AP014688">
    <property type="protein sequence ID" value="BAR63643.1"/>
    <property type="molecule type" value="Genomic_DNA"/>
</dbReference>
<gene>
    <name evidence="1" type="ORF">NK6_d_84</name>
</gene>
<evidence type="ECO:0000313" key="1">
    <source>
        <dbReference type="EMBL" id="BAR63643.1"/>
    </source>
</evidence>